<dbReference type="Proteomes" id="UP000324974">
    <property type="component" value="Chromosome"/>
</dbReference>
<dbReference type="PANTHER" id="PTHR43685:SF3">
    <property type="entry name" value="SLR2126 PROTEIN"/>
    <property type="match status" value="1"/>
</dbReference>
<accession>A0A5C1AUT2</accession>
<dbReference type="Gene3D" id="3.90.550.10">
    <property type="entry name" value="Spore Coat Polysaccharide Biosynthesis Protein SpsA, Chain A"/>
    <property type="match status" value="1"/>
</dbReference>
<keyword evidence="3" id="KW-1185">Reference proteome</keyword>
<name>A0A5C1AUT2_9BACT</name>
<keyword evidence="2" id="KW-0808">Transferase</keyword>
<sequence>MSFVTVAICTWNRAPMLDRVLTHLETLRVPPGTDWEVLVVNNNSTDDTDAVVANHAGRLPIRRAFEPQAGIALARNRAVAEARGDIIAWTDDDAFPEPDWIEKTLTALERFDAEMVFGKVEPLWETGRPPSWFTEKYRGMFALIDLGGPPRVVKEPHVVGFNVNMAFRTSIVAKIGGYRTDIGRGRMAGGEDIDLFQRAHRSGVAVAYEPAAVVRHYIPASRCTKAFYRRYTWGGSPNHLMLLRDESQRVPKLFGLPRYFLRQQWPYLSGYVRALLRADRAEAFYCELKLIRLVGLYWSILTRRDPKGVQHRAGE</sequence>
<feature type="domain" description="Glycosyltransferase 2-like" evidence="1">
    <location>
        <begin position="5"/>
        <end position="120"/>
    </location>
</feature>
<evidence type="ECO:0000313" key="2">
    <source>
        <dbReference type="EMBL" id="QEL21024.1"/>
    </source>
</evidence>
<dbReference type="PANTHER" id="PTHR43685">
    <property type="entry name" value="GLYCOSYLTRANSFERASE"/>
    <property type="match status" value="1"/>
</dbReference>
<evidence type="ECO:0000313" key="3">
    <source>
        <dbReference type="Proteomes" id="UP000324974"/>
    </source>
</evidence>
<dbReference type="RefSeq" id="WP_149115268.1">
    <property type="nucleotide sequence ID" value="NZ_CP042425.1"/>
</dbReference>
<protein>
    <submittedName>
        <fullName evidence="2">GT2 family glycosyltransferase</fullName>
    </submittedName>
</protein>
<dbReference type="AlphaFoldDB" id="A0A5C1AUT2"/>
<dbReference type="SUPFAM" id="SSF53448">
    <property type="entry name" value="Nucleotide-diphospho-sugar transferases"/>
    <property type="match status" value="1"/>
</dbReference>
<dbReference type="EMBL" id="CP042425">
    <property type="protein sequence ID" value="QEL21024.1"/>
    <property type="molecule type" value="Genomic_DNA"/>
</dbReference>
<dbReference type="InterPro" id="IPR050834">
    <property type="entry name" value="Glycosyltransf_2"/>
</dbReference>
<dbReference type="GO" id="GO:0016740">
    <property type="term" value="F:transferase activity"/>
    <property type="evidence" value="ECO:0007669"/>
    <property type="project" value="UniProtKB-KW"/>
</dbReference>
<dbReference type="OrthoDB" id="153025at2"/>
<gene>
    <name evidence="2" type="ORF">PX52LOC_08153</name>
</gene>
<organism evidence="2 3">
    <name type="scientific">Limnoglobus roseus</name>
    <dbReference type="NCBI Taxonomy" id="2598579"/>
    <lineage>
        <taxon>Bacteria</taxon>
        <taxon>Pseudomonadati</taxon>
        <taxon>Planctomycetota</taxon>
        <taxon>Planctomycetia</taxon>
        <taxon>Gemmatales</taxon>
        <taxon>Gemmataceae</taxon>
        <taxon>Limnoglobus</taxon>
    </lineage>
</organism>
<dbReference type="InterPro" id="IPR001173">
    <property type="entry name" value="Glyco_trans_2-like"/>
</dbReference>
<dbReference type="InterPro" id="IPR029044">
    <property type="entry name" value="Nucleotide-diphossugar_trans"/>
</dbReference>
<proteinExistence type="predicted"/>
<dbReference type="KEGG" id="lrs:PX52LOC_08153"/>
<evidence type="ECO:0000259" key="1">
    <source>
        <dbReference type="Pfam" id="PF00535"/>
    </source>
</evidence>
<dbReference type="Pfam" id="PF00535">
    <property type="entry name" value="Glycos_transf_2"/>
    <property type="match status" value="1"/>
</dbReference>
<reference evidence="3" key="1">
    <citation type="submission" date="2019-08" db="EMBL/GenBank/DDBJ databases">
        <title>Limnoglobus roseus gen. nov., sp. nov., a novel freshwater planctomycete with a giant genome from the family Gemmataceae.</title>
        <authorList>
            <person name="Kulichevskaya I.S."/>
            <person name="Naumoff D.G."/>
            <person name="Miroshnikov K."/>
            <person name="Ivanova A."/>
            <person name="Philippov D.A."/>
            <person name="Hakobyan A."/>
            <person name="Rijpstra I.C."/>
            <person name="Sinninghe Damste J.S."/>
            <person name="Liesack W."/>
            <person name="Dedysh S.N."/>
        </authorList>
    </citation>
    <scope>NUCLEOTIDE SEQUENCE [LARGE SCALE GENOMIC DNA]</scope>
    <source>
        <strain evidence="3">PX52</strain>
    </source>
</reference>